<sequence length="48" mass="5506">MMATPTELTRERCLDSLGKKGSSLLTRTRITNKPSKEEERREKRRASG</sequence>
<evidence type="ECO:0000256" key="1">
    <source>
        <dbReference type="SAM" id="MobiDB-lite"/>
    </source>
</evidence>
<evidence type="ECO:0000313" key="2">
    <source>
        <dbReference type="EMBL" id="TKW08048.1"/>
    </source>
</evidence>
<dbReference type="EMBL" id="CM016557">
    <property type="protein sequence ID" value="TKW08048.1"/>
    <property type="molecule type" value="Genomic_DNA"/>
</dbReference>
<feature type="compositionally biased region" description="Basic and acidic residues" evidence="1">
    <location>
        <begin position="8"/>
        <end position="18"/>
    </location>
</feature>
<organism evidence="2 3">
    <name type="scientific">Setaria viridis</name>
    <name type="common">Green bristlegrass</name>
    <name type="synonym">Setaria italica subsp. viridis</name>
    <dbReference type="NCBI Taxonomy" id="4556"/>
    <lineage>
        <taxon>Eukaryota</taxon>
        <taxon>Viridiplantae</taxon>
        <taxon>Streptophyta</taxon>
        <taxon>Embryophyta</taxon>
        <taxon>Tracheophyta</taxon>
        <taxon>Spermatophyta</taxon>
        <taxon>Magnoliopsida</taxon>
        <taxon>Liliopsida</taxon>
        <taxon>Poales</taxon>
        <taxon>Poaceae</taxon>
        <taxon>PACMAD clade</taxon>
        <taxon>Panicoideae</taxon>
        <taxon>Panicodae</taxon>
        <taxon>Paniceae</taxon>
        <taxon>Cenchrinae</taxon>
        <taxon>Setaria</taxon>
    </lineage>
</organism>
<protein>
    <submittedName>
        <fullName evidence="2">Uncharacterized protein</fullName>
    </submittedName>
</protein>
<name>A0A4U6TY20_SETVI</name>
<gene>
    <name evidence="2" type="ORF">SEVIR_6G003300v2</name>
</gene>
<accession>A0A4U6TY20</accession>
<proteinExistence type="predicted"/>
<dbReference type="Gramene" id="TKW08048">
    <property type="protein sequence ID" value="TKW08048"/>
    <property type="gene ID" value="SEVIR_6G003300v2"/>
</dbReference>
<keyword evidence="3" id="KW-1185">Reference proteome</keyword>
<dbReference type="AlphaFoldDB" id="A0A4U6TY20"/>
<reference evidence="2" key="1">
    <citation type="submission" date="2019-03" db="EMBL/GenBank/DDBJ databases">
        <title>WGS assembly of Setaria viridis.</title>
        <authorList>
            <person name="Huang P."/>
            <person name="Jenkins J."/>
            <person name="Grimwood J."/>
            <person name="Barry K."/>
            <person name="Healey A."/>
            <person name="Mamidi S."/>
            <person name="Sreedasyam A."/>
            <person name="Shu S."/>
            <person name="Feldman M."/>
            <person name="Wu J."/>
            <person name="Yu Y."/>
            <person name="Chen C."/>
            <person name="Johnson J."/>
            <person name="Rokhsar D."/>
            <person name="Baxter I."/>
            <person name="Schmutz J."/>
            <person name="Brutnell T."/>
            <person name="Kellogg E."/>
        </authorList>
    </citation>
    <scope>NUCLEOTIDE SEQUENCE [LARGE SCALE GENOMIC DNA]</scope>
</reference>
<feature type="region of interest" description="Disordered" evidence="1">
    <location>
        <begin position="1"/>
        <end position="48"/>
    </location>
</feature>
<evidence type="ECO:0000313" key="3">
    <source>
        <dbReference type="Proteomes" id="UP000298652"/>
    </source>
</evidence>
<dbReference type="Proteomes" id="UP000298652">
    <property type="component" value="Chromosome 6"/>
</dbReference>